<keyword evidence="2" id="KW-0762">Sugar transport</keyword>
<feature type="binding site" evidence="6">
    <location>
        <position position="78"/>
    </location>
    <ligand>
        <name>Mg(2+)</name>
        <dbReference type="ChEBI" id="CHEBI:18420"/>
        <note>ligand shared between all trimeric partners</note>
    </ligand>
</feature>
<dbReference type="SUPFAM" id="SSF46973">
    <property type="entry name" value="Enzyme IIa from lactose specific PTS, IIa-lac"/>
    <property type="match status" value="1"/>
</dbReference>
<evidence type="ECO:0000313" key="8">
    <source>
        <dbReference type="EMBL" id="CAX61514.1"/>
    </source>
</evidence>
<dbReference type="AlphaFoldDB" id="D8MXF7"/>
<dbReference type="KEGG" id="ebi:EbC_39830"/>
<dbReference type="eggNOG" id="COG1447">
    <property type="taxonomic scope" value="Bacteria"/>
</dbReference>
<feature type="modified residue" description="Phosphohistidine; by HPr" evidence="7">
    <location>
        <position position="75"/>
    </location>
</feature>
<evidence type="ECO:0000256" key="7">
    <source>
        <dbReference type="PROSITE-ProRule" id="PRU00418"/>
    </source>
</evidence>
<dbReference type="GeneID" id="90513922"/>
<evidence type="ECO:0000256" key="4">
    <source>
        <dbReference type="ARBA" id="ARBA00022683"/>
    </source>
</evidence>
<dbReference type="Pfam" id="PF02255">
    <property type="entry name" value="PTS_IIA"/>
    <property type="match status" value="1"/>
</dbReference>
<dbReference type="PANTHER" id="PTHR34382">
    <property type="entry name" value="PTS SYSTEM N,N'-DIACETYLCHITOBIOSE-SPECIFIC EIIA COMPONENT"/>
    <property type="match status" value="1"/>
</dbReference>
<dbReference type="Gene3D" id="1.20.58.80">
    <property type="entry name" value="Phosphotransferase system, lactose/cellobiose-type IIA subunit"/>
    <property type="match status" value="1"/>
</dbReference>
<sequence>MSLENLIMELLVRAGSARSHALCALQNARSGDFIAADLAMAAAKESVNEAHHIQTELIGMDEGCGKVPVTLITVHAQDHLMNAMLIQDLATDFITLYRRLPQEVSHA</sequence>
<dbReference type="GO" id="GO:0016740">
    <property type="term" value="F:transferase activity"/>
    <property type="evidence" value="ECO:0007669"/>
    <property type="project" value="UniProtKB-KW"/>
</dbReference>
<keyword evidence="3 8" id="KW-0808">Transferase</keyword>
<evidence type="ECO:0000313" key="9">
    <source>
        <dbReference type="Proteomes" id="UP000008793"/>
    </source>
</evidence>
<keyword evidence="9" id="KW-1185">Reference proteome</keyword>
<evidence type="ECO:0000256" key="2">
    <source>
        <dbReference type="ARBA" id="ARBA00022597"/>
    </source>
</evidence>
<dbReference type="EMBL" id="FP236843">
    <property type="protein sequence ID" value="CAX61514.1"/>
    <property type="molecule type" value="Genomic_DNA"/>
</dbReference>
<comment type="cofactor">
    <cofactor evidence="6">
        <name>Mg(2+)</name>
        <dbReference type="ChEBI" id="CHEBI:18420"/>
    </cofactor>
    <text evidence="6">Binds 1 Mg(2+) ion per trimer.</text>
</comment>
<evidence type="ECO:0000256" key="1">
    <source>
        <dbReference type="ARBA" id="ARBA00022448"/>
    </source>
</evidence>
<evidence type="ECO:0000256" key="5">
    <source>
        <dbReference type="PIRSR" id="PIRSR000699-1"/>
    </source>
</evidence>
<dbReference type="InterPro" id="IPR036542">
    <property type="entry name" value="PTS_IIA_lac/cel_sf"/>
</dbReference>
<dbReference type="InterPro" id="IPR003188">
    <property type="entry name" value="PTS_IIA_lac/cel"/>
</dbReference>
<accession>D8MXF7</accession>
<dbReference type="RefSeq" id="WP_013203997.1">
    <property type="nucleotide sequence ID" value="NC_014306.1"/>
</dbReference>
<dbReference type="STRING" id="634500.EbC_39830"/>
<keyword evidence="4" id="KW-0598">Phosphotransferase system</keyword>
<reference evidence="8 9" key="1">
    <citation type="journal article" date="2010" name="BMC Genomics">
        <title>Genome comparison of the epiphytic bacteria Erwinia billingiae and E. tasmaniensis with the pear pathogen E. pyrifoliae.</title>
        <authorList>
            <person name="Kube M."/>
            <person name="Migdoll A.M."/>
            <person name="Gehring I."/>
            <person name="Heitmann K."/>
            <person name="Mayer Y."/>
            <person name="Kuhl H."/>
            <person name="Knaust F."/>
            <person name="Geider K."/>
            <person name="Reinhardt R."/>
        </authorList>
    </citation>
    <scope>NUCLEOTIDE SEQUENCE [LARGE SCALE GENOMIC DNA]</scope>
    <source>
        <strain evidence="8 9">Eb661</strain>
    </source>
</reference>
<dbReference type="GO" id="GO:0009401">
    <property type="term" value="P:phosphoenolpyruvate-dependent sugar phosphotransferase system"/>
    <property type="evidence" value="ECO:0007669"/>
    <property type="project" value="UniProtKB-KW"/>
</dbReference>
<dbReference type="GO" id="GO:0046872">
    <property type="term" value="F:metal ion binding"/>
    <property type="evidence" value="ECO:0007669"/>
    <property type="project" value="UniProtKB-KW"/>
</dbReference>
<organism evidence="9">
    <name type="scientific">Erwinia billingiae (strain Eb661)</name>
    <dbReference type="NCBI Taxonomy" id="634500"/>
    <lineage>
        <taxon>Bacteria</taxon>
        <taxon>Pseudomonadati</taxon>
        <taxon>Pseudomonadota</taxon>
        <taxon>Gammaproteobacteria</taxon>
        <taxon>Enterobacterales</taxon>
        <taxon>Erwiniaceae</taxon>
        <taxon>Erwinia</taxon>
    </lineage>
</organism>
<gene>
    <name evidence="8" type="ordered locus">EbC_39830</name>
</gene>
<dbReference type="Proteomes" id="UP000008793">
    <property type="component" value="Chromosome"/>
</dbReference>
<evidence type="ECO:0000256" key="6">
    <source>
        <dbReference type="PIRSR" id="PIRSR000699-2"/>
    </source>
</evidence>
<keyword evidence="6" id="KW-0479">Metal-binding</keyword>
<evidence type="ECO:0000256" key="3">
    <source>
        <dbReference type="ARBA" id="ARBA00022679"/>
    </source>
</evidence>
<name>D8MXF7_ERWBE</name>
<dbReference type="HOGENOM" id="CLU_152490_0_1_6"/>
<dbReference type="PROSITE" id="PS51095">
    <property type="entry name" value="PTS_EIIA_TYPE_3"/>
    <property type="match status" value="1"/>
</dbReference>
<protein>
    <submittedName>
        <fullName evidence="8">Phosphotransferase system lactose/cellobiose-specific IIA subunit</fullName>
    </submittedName>
</protein>
<keyword evidence="6" id="KW-0460">Magnesium</keyword>
<proteinExistence type="predicted"/>
<feature type="active site" description="Tele-phosphohistidine intermediate" evidence="5">
    <location>
        <position position="75"/>
    </location>
</feature>
<keyword evidence="1" id="KW-0813">Transport</keyword>
<dbReference type="PANTHER" id="PTHR34382:SF7">
    <property type="entry name" value="PTS SYSTEM N,N'-DIACETYLCHITOBIOSE-SPECIFIC EIIA COMPONENT"/>
    <property type="match status" value="1"/>
</dbReference>
<dbReference type="PIRSF" id="PIRSF000699">
    <property type="entry name" value="PTS_IILac_III"/>
    <property type="match status" value="1"/>
</dbReference>